<proteinExistence type="predicted"/>
<name>A0A6L2NRG3_TANCI</name>
<dbReference type="AlphaFoldDB" id="A0A6L2NRG3"/>
<gene>
    <name evidence="1" type="ORF">Tci_059112</name>
</gene>
<evidence type="ECO:0008006" key="2">
    <source>
        <dbReference type="Google" id="ProtNLM"/>
    </source>
</evidence>
<reference evidence="1" key="1">
    <citation type="journal article" date="2019" name="Sci. Rep.">
        <title>Draft genome of Tanacetum cinerariifolium, the natural source of mosquito coil.</title>
        <authorList>
            <person name="Yamashiro T."/>
            <person name="Shiraishi A."/>
            <person name="Satake H."/>
            <person name="Nakayama K."/>
        </authorList>
    </citation>
    <scope>NUCLEOTIDE SEQUENCE</scope>
</reference>
<evidence type="ECO:0000313" key="1">
    <source>
        <dbReference type="EMBL" id="GEU87134.1"/>
    </source>
</evidence>
<comment type="caution">
    <text evidence="1">The sequence shown here is derived from an EMBL/GenBank/DDBJ whole genome shotgun (WGS) entry which is preliminary data.</text>
</comment>
<dbReference type="EMBL" id="BKCJ010009473">
    <property type="protein sequence ID" value="GEU87134.1"/>
    <property type="molecule type" value="Genomic_DNA"/>
</dbReference>
<organism evidence="1">
    <name type="scientific">Tanacetum cinerariifolium</name>
    <name type="common">Dalmatian daisy</name>
    <name type="synonym">Chrysanthemum cinerariifolium</name>
    <dbReference type="NCBI Taxonomy" id="118510"/>
    <lineage>
        <taxon>Eukaryota</taxon>
        <taxon>Viridiplantae</taxon>
        <taxon>Streptophyta</taxon>
        <taxon>Embryophyta</taxon>
        <taxon>Tracheophyta</taxon>
        <taxon>Spermatophyta</taxon>
        <taxon>Magnoliopsida</taxon>
        <taxon>eudicotyledons</taxon>
        <taxon>Gunneridae</taxon>
        <taxon>Pentapetalae</taxon>
        <taxon>asterids</taxon>
        <taxon>campanulids</taxon>
        <taxon>Asterales</taxon>
        <taxon>Asteraceae</taxon>
        <taxon>Asteroideae</taxon>
        <taxon>Anthemideae</taxon>
        <taxon>Anthemidinae</taxon>
        <taxon>Tanacetum</taxon>
    </lineage>
</organism>
<accession>A0A6L2NRG3</accession>
<sequence length="297" mass="33663">MTTLADKAILLSDKNHLPMLEKDMYDSWKSKMELYMMNRQHGRMILESIQNGPLIWPTIEENGVTRPRKYSGRTHAKQCTKPRRKRDDSWFNDKVLLVQAQANGETIHKEELAFLADLGITEDQAAQTVITHNVAYQADDLDAYDSDCDELNTAKVSFMANLSHYSSDVLAEVHNPDNIDNNMINQSVQAMSSSEQSSVVNDSKTKITSDSSIIPYSQYVHETQQAAVQNSNSSTQQDTLILSVIDQLKIQVINFTKINMDNKSVNDTLTTELERYKEQVKVLKEGQNVDLKSQDNV</sequence>
<protein>
    <recommendedName>
        <fullName evidence="2">Integrase, catalytic region, zinc finger, CCHC-type, peptidase aspartic, catalytic</fullName>
    </recommendedName>
</protein>